<evidence type="ECO:0000256" key="1">
    <source>
        <dbReference type="ARBA" id="ARBA00004651"/>
    </source>
</evidence>
<comment type="similarity">
    <text evidence="2">Belongs to the EamA transporter family.</text>
</comment>
<comment type="caution">
    <text evidence="9">The sequence shown here is derived from an EMBL/GenBank/DDBJ whole genome shotgun (WGS) entry which is preliminary data.</text>
</comment>
<keyword evidence="3" id="KW-1003">Cell membrane</keyword>
<dbReference type="RefSeq" id="WP_160800865.1">
    <property type="nucleotide sequence ID" value="NZ_WUUL01000004.1"/>
</dbReference>
<dbReference type="Pfam" id="PF00892">
    <property type="entry name" value="EamA"/>
    <property type="match status" value="2"/>
</dbReference>
<evidence type="ECO:0000256" key="5">
    <source>
        <dbReference type="ARBA" id="ARBA00022989"/>
    </source>
</evidence>
<dbReference type="EMBL" id="WUUL01000004">
    <property type="protein sequence ID" value="MXQ53502.1"/>
    <property type="molecule type" value="Genomic_DNA"/>
</dbReference>
<feature type="transmembrane region" description="Helical" evidence="7">
    <location>
        <begin position="108"/>
        <end position="126"/>
    </location>
</feature>
<sequence length="316" mass="35253">MAKSICLFRMVVTALFVTFLWGSVAPVIKLGYQELDIQANQIGMQLLFAGHITLLASCILFLFIRLKKQSIRINRNTVSSILKVSIFQVFLNYFFFFIGVSLSSGSVGSIMAGTTSLFQLIFAHFFLKNERLSWTKNIGLLIGLFGIMMLNMTTAFRLSIGWGDILLLASVFAGAWGNLLASKMMADVDTKVMTAYAMLLSSIGFFVIGYGMVGSYSFVFTFHAVLLLFYLGGMSATALLLWNDLMRCYPVGRVSLFLFLIPVFGVIISSVLLNEPIKSNTFLALAFVIIGIIVVNRKKTDRKKGSRRWVLFIFTK</sequence>
<evidence type="ECO:0000256" key="2">
    <source>
        <dbReference type="ARBA" id="ARBA00007362"/>
    </source>
</evidence>
<proteinExistence type="inferred from homology"/>
<evidence type="ECO:0000259" key="8">
    <source>
        <dbReference type="Pfam" id="PF00892"/>
    </source>
</evidence>
<dbReference type="PANTHER" id="PTHR32322:SF18">
    <property type="entry name" value="S-ADENOSYLMETHIONINE_S-ADENOSYLHOMOCYSTEINE TRANSPORTER"/>
    <property type="match status" value="1"/>
</dbReference>
<comment type="subcellular location">
    <subcellularLocation>
        <location evidence="1">Cell membrane</location>
        <topology evidence="1">Multi-pass membrane protein</topology>
    </subcellularLocation>
</comment>
<keyword evidence="5 7" id="KW-1133">Transmembrane helix</keyword>
<feature type="transmembrane region" description="Helical" evidence="7">
    <location>
        <begin position="162"/>
        <end position="181"/>
    </location>
</feature>
<dbReference type="InterPro" id="IPR000620">
    <property type="entry name" value="EamA_dom"/>
</dbReference>
<evidence type="ECO:0000313" key="10">
    <source>
        <dbReference type="Proteomes" id="UP000430692"/>
    </source>
</evidence>
<organism evidence="9 10">
    <name type="scientific">Shimazuella alba</name>
    <dbReference type="NCBI Taxonomy" id="2690964"/>
    <lineage>
        <taxon>Bacteria</taxon>
        <taxon>Bacillati</taxon>
        <taxon>Bacillota</taxon>
        <taxon>Bacilli</taxon>
        <taxon>Bacillales</taxon>
        <taxon>Thermoactinomycetaceae</taxon>
        <taxon>Shimazuella</taxon>
    </lineage>
</organism>
<feature type="transmembrane region" description="Helical" evidence="7">
    <location>
        <begin position="138"/>
        <end position="156"/>
    </location>
</feature>
<dbReference type="AlphaFoldDB" id="A0A6I4VZH0"/>
<feature type="transmembrane region" description="Helical" evidence="7">
    <location>
        <begin position="84"/>
        <end position="102"/>
    </location>
</feature>
<dbReference type="GO" id="GO:0005886">
    <property type="term" value="C:plasma membrane"/>
    <property type="evidence" value="ECO:0007669"/>
    <property type="project" value="UniProtKB-SubCell"/>
</dbReference>
<evidence type="ECO:0000256" key="7">
    <source>
        <dbReference type="SAM" id="Phobius"/>
    </source>
</evidence>
<dbReference type="Proteomes" id="UP000430692">
    <property type="component" value="Unassembled WGS sequence"/>
</dbReference>
<evidence type="ECO:0000256" key="6">
    <source>
        <dbReference type="ARBA" id="ARBA00023136"/>
    </source>
</evidence>
<name>A0A6I4VZH0_9BACL</name>
<feature type="transmembrane region" description="Helical" evidence="7">
    <location>
        <begin position="254"/>
        <end position="273"/>
    </location>
</feature>
<keyword evidence="4 7" id="KW-0812">Transmembrane</keyword>
<accession>A0A6I4VZH0</accession>
<feature type="domain" description="EamA" evidence="8">
    <location>
        <begin position="162"/>
        <end position="296"/>
    </location>
</feature>
<dbReference type="PANTHER" id="PTHR32322">
    <property type="entry name" value="INNER MEMBRANE TRANSPORTER"/>
    <property type="match status" value="1"/>
</dbReference>
<evidence type="ECO:0000256" key="3">
    <source>
        <dbReference type="ARBA" id="ARBA00022475"/>
    </source>
</evidence>
<reference evidence="9 10" key="1">
    <citation type="submission" date="2019-12" db="EMBL/GenBank/DDBJ databases">
        <title>Whole-genome analyses of novel actinobacteria.</title>
        <authorList>
            <person name="Sahin N."/>
            <person name="Saygin H."/>
        </authorList>
    </citation>
    <scope>NUCLEOTIDE SEQUENCE [LARGE SCALE GENOMIC DNA]</scope>
    <source>
        <strain evidence="9 10">KC615</strain>
    </source>
</reference>
<keyword evidence="10" id="KW-1185">Reference proteome</keyword>
<dbReference type="SUPFAM" id="SSF103481">
    <property type="entry name" value="Multidrug resistance efflux transporter EmrE"/>
    <property type="match status" value="2"/>
</dbReference>
<dbReference type="InterPro" id="IPR037185">
    <property type="entry name" value="EmrE-like"/>
</dbReference>
<dbReference type="InterPro" id="IPR050638">
    <property type="entry name" value="AA-Vitamin_Transporters"/>
</dbReference>
<protein>
    <submittedName>
        <fullName evidence="9">EamA family transporter</fullName>
    </submittedName>
</protein>
<gene>
    <name evidence="9" type="ORF">GSM42_07120</name>
</gene>
<evidence type="ECO:0000313" key="9">
    <source>
        <dbReference type="EMBL" id="MXQ53502.1"/>
    </source>
</evidence>
<feature type="domain" description="EamA" evidence="8">
    <location>
        <begin position="11"/>
        <end position="151"/>
    </location>
</feature>
<feature type="transmembrane region" description="Helical" evidence="7">
    <location>
        <begin position="193"/>
        <end position="213"/>
    </location>
</feature>
<feature type="transmembrane region" description="Helical" evidence="7">
    <location>
        <begin position="219"/>
        <end position="242"/>
    </location>
</feature>
<feature type="transmembrane region" description="Helical" evidence="7">
    <location>
        <begin position="279"/>
        <end position="297"/>
    </location>
</feature>
<feature type="transmembrane region" description="Helical" evidence="7">
    <location>
        <begin position="42"/>
        <end position="64"/>
    </location>
</feature>
<keyword evidence="6 7" id="KW-0472">Membrane</keyword>
<evidence type="ECO:0000256" key="4">
    <source>
        <dbReference type="ARBA" id="ARBA00022692"/>
    </source>
</evidence>